<organism evidence="6 7">
    <name type="scientific">Oxalobacter vibrioformis</name>
    <dbReference type="NCBI Taxonomy" id="933080"/>
    <lineage>
        <taxon>Bacteria</taxon>
        <taxon>Pseudomonadati</taxon>
        <taxon>Pseudomonadota</taxon>
        <taxon>Betaproteobacteria</taxon>
        <taxon>Burkholderiales</taxon>
        <taxon>Oxalobacteraceae</taxon>
        <taxon>Oxalobacter</taxon>
    </lineage>
</organism>
<dbReference type="RefSeq" id="WP_269308375.1">
    <property type="nucleotide sequence ID" value="NZ_CP098242.1"/>
</dbReference>
<keyword evidence="3" id="KW-0238">DNA-binding</keyword>
<dbReference type="SUPFAM" id="SSF53850">
    <property type="entry name" value="Periplasmic binding protein-like II"/>
    <property type="match status" value="1"/>
</dbReference>
<comment type="similarity">
    <text evidence="1">Belongs to the LysR transcriptional regulatory family.</text>
</comment>
<reference evidence="6" key="1">
    <citation type="journal article" date="2022" name="Front. Microbiol.">
        <title>New perspectives on an old grouping: The genomic and phenotypic variability of Oxalobacter formigenes and the implications for calcium oxalate stone prevention.</title>
        <authorList>
            <person name="Chmiel J.A."/>
            <person name="Carr C."/>
            <person name="Stuivenberg G.A."/>
            <person name="Venema R."/>
            <person name="Chanyi R.M."/>
            <person name="Al K.F."/>
            <person name="Giguere D."/>
            <person name="Say H."/>
            <person name="Akouris P.P."/>
            <person name="Dominguez Romero S.A."/>
            <person name="Kwong A."/>
            <person name="Tai V."/>
            <person name="Koval S.F."/>
            <person name="Razvi H."/>
            <person name="Bjazevic J."/>
            <person name="Burton J.P."/>
        </authorList>
    </citation>
    <scope>NUCLEOTIDE SEQUENCE</scope>
    <source>
        <strain evidence="6">WoOx3</strain>
    </source>
</reference>
<dbReference type="KEGG" id="ovb:NB640_08955"/>
<dbReference type="Gene3D" id="3.40.190.10">
    <property type="entry name" value="Periplasmic binding protein-like II"/>
    <property type="match status" value="2"/>
</dbReference>
<sequence length="313" mass="35576">MNLHQLRFVREAVRQNFNLTEAAKALYTSQPGVSKAIIELEDELGVEIFRRHGKRIRGLTEPGQMILKSVEVIMQEIDSLRQIAKEFTSQDTGNLTVATSYAEARYFLPKTISQFIAKFPKVRLSMLQGTAQQLVEYVQDGTADMALMMEHDGEVDNIIGIPFSQWEYYLIVPHGHALAQPKPITLEDVASYPLITYEQMFPGRKRIERAFMQRGLKPEIQIAALTADVIKAYVELGMGVGIIVGLAYDSERDRNLYPIPAGHLFGTGRSRLLIRKNAYLRSYIYAFLEMLSPILNRKMIEQVLSGEKSKYEI</sequence>
<accession>A0A9E9LVA6</accession>
<dbReference type="EMBL" id="CP098242">
    <property type="protein sequence ID" value="WAW09377.1"/>
    <property type="molecule type" value="Genomic_DNA"/>
</dbReference>
<gene>
    <name evidence="6" type="ORF">NB640_08955</name>
</gene>
<protein>
    <submittedName>
        <fullName evidence="6">CysB family HTH-type transcriptional regulator</fullName>
    </submittedName>
</protein>
<proteinExistence type="inferred from homology"/>
<dbReference type="PANTHER" id="PTHR30126:SF6">
    <property type="entry name" value="HTH-TYPE TRANSCRIPTIONAL REGULATOR CYSB-RELATED"/>
    <property type="match status" value="1"/>
</dbReference>
<keyword evidence="2" id="KW-0805">Transcription regulation</keyword>
<dbReference type="GO" id="GO:0003700">
    <property type="term" value="F:DNA-binding transcription factor activity"/>
    <property type="evidence" value="ECO:0007669"/>
    <property type="project" value="InterPro"/>
</dbReference>
<dbReference type="Pfam" id="PF03466">
    <property type="entry name" value="LysR_substrate"/>
    <property type="match status" value="1"/>
</dbReference>
<keyword evidence="7" id="KW-1185">Reference proteome</keyword>
<dbReference type="PRINTS" id="PR00039">
    <property type="entry name" value="HTHLYSR"/>
</dbReference>
<dbReference type="GO" id="GO:0019344">
    <property type="term" value="P:cysteine biosynthetic process"/>
    <property type="evidence" value="ECO:0007669"/>
    <property type="project" value="TreeGrafter"/>
</dbReference>
<dbReference type="SUPFAM" id="SSF46785">
    <property type="entry name" value="Winged helix' DNA-binding domain"/>
    <property type="match status" value="1"/>
</dbReference>
<dbReference type="InterPro" id="IPR036388">
    <property type="entry name" value="WH-like_DNA-bd_sf"/>
</dbReference>
<feature type="domain" description="HTH lysR-type" evidence="5">
    <location>
        <begin position="1"/>
        <end position="59"/>
    </location>
</feature>
<dbReference type="PANTHER" id="PTHR30126">
    <property type="entry name" value="HTH-TYPE TRANSCRIPTIONAL REGULATOR"/>
    <property type="match status" value="1"/>
</dbReference>
<evidence type="ECO:0000313" key="7">
    <source>
        <dbReference type="Proteomes" id="UP001156215"/>
    </source>
</evidence>
<dbReference type="GO" id="GO:0000976">
    <property type="term" value="F:transcription cis-regulatory region binding"/>
    <property type="evidence" value="ECO:0007669"/>
    <property type="project" value="TreeGrafter"/>
</dbReference>
<dbReference type="NCBIfam" id="NF009327">
    <property type="entry name" value="PRK12684.1"/>
    <property type="match status" value="1"/>
</dbReference>
<evidence type="ECO:0000256" key="1">
    <source>
        <dbReference type="ARBA" id="ARBA00009437"/>
    </source>
</evidence>
<dbReference type="InterPro" id="IPR000847">
    <property type="entry name" value="LysR_HTH_N"/>
</dbReference>
<dbReference type="PROSITE" id="PS50931">
    <property type="entry name" value="HTH_LYSR"/>
    <property type="match status" value="1"/>
</dbReference>
<name>A0A9E9LVA6_9BURK</name>
<evidence type="ECO:0000313" key="6">
    <source>
        <dbReference type="EMBL" id="WAW09377.1"/>
    </source>
</evidence>
<keyword evidence="4" id="KW-0804">Transcription</keyword>
<evidence type="ECO:0000256" key="4">
    <source>
        <dbReference type="ARBA" id="ARBA00023163"/>
    </source>
</evidence>
<evidence type="ECO:0000256" key="3">
    <source>
        <dbReference type="ARBA" id="ARBA00023125"/>
    </source>
</evidence>
<dbReference type="InterPro" id="IPR005119">
    <property type="entry name" value="LysR_subst-bd"/>
</dbReference>
<dbReference type="Pfam" id="PF00126">
    <property type="entry name" value="HTH_1"/>
    <property type="match status" value="1"/>
</dbReference>
<evidence type="ECO:0000259" key="5">
    <source>
        <dbReference type="PROSITE" id="PS50931"/>
    </source>
</evidence>
<dbReference type="AlphaFoldDB" id="A0A9E9LVA6"/>
<dbReference type="Proteomes" id="UP001156215">
    <property type="component" value="Chromosome"/>
</dbReference>
<evidence type="ECO:0000256" key="2">
    <source>
        <dbReference type="ARBA" id="ARBA00023015"/>
    </source>
</evidence>
<dbReference type="Gene3D" id="1.10.10.10">
    <property type="entry name" value="Winged helix-like DNA-binding domain superfamily/Winged helix DNA-binding domain"/>
    <property type="match status" value="1"/>
</dbReference>
<dbReference type="InterPro" id="IPR036390">
    <property type="entry name" value="WH_DNA-bd_sf"/>
</dbReference>